<dbReference type="GO" id="GO:0005840">
    <property type="term" value="C:ribosome"/>
    <property type="evidence" value="ECO:0007669"/>
    <property type="project" value="UniProtKB-KW"/>
</dbReference>
<dbReference type="GO" id="GO:0003735">
    <property type="term" value="F:structural constituent of ribosome"/>
    <property type="evidence" value="ECO:0007669"/>
    <property type="project" value="InterPro"/>
</dbReference>
<comment type="similarity">
    <text evidence="1">Belongs to the universal ribosomal protein uL6 family.</text>
</comment>
<keyword evidence="3" id="KW-0687">Ribonucleoprotein</keyword>
<dbReference type="InterPro" id="IPR000702">
    <property type="entry name" value="Ribosomal_uL6-like"/>
</dbReference>
<dbReference type="PANTHER" id="PTHR11655">
    <property type="entry name" value="60S/50S RIBOSOMAL PROTEIN L6/L9"/>
    <property type="match status" value="1"/>
</dbReference>
<dbReference type="Proteomes" id="UP000289738">
    <property type="component" value="Chromosome B09"/>
</dbReference>
<dbReference type="Gene3D" id="3.90.930.12">
    <property type="entry name" value="Ribosomal protein L6, alpha-beta domain"/>
    <property type="match status" value="1"/>
</dbReference>
<evidence type="ECO:0000256" key="3">
    <source>
        <dbReference type="ARBA" id="ARBA00023274"/>
    </source>
</evidence>
<evidence type="ECO:0000313" key="5">
    <source>
        <dbReference type="Proteomes" id="UP000289738"/>
    </source>
</evidence>
<dbReference type="STRING" id="3818.A0A444XS53"/>
<dbReference type="InterPro" id="IPR002358">
    <property type="entry name" value="Ribosomal_uL6_CS"/>
</dbReference>
<protein>
    <recommendedName>
        <fullName evidence="6">Ribosomal protein L6 alpha-beta domain-containing protein</fullName>
    </recommendedName>
</protein>
<dbReference type="InterPro" id="IPR036789">
    <property type="entry name" value="Ribosomal_uL6-like_a/b-dom_sf"/>
</dbReference>
<accession>A0A444XS53</accession>
<organism evidence="4 5">
    <name type="scientific">Arachis hypogaea</name>
    <name type="common">Peanut</name>
    <dbReference type="NCBI Taxonomy" id="3818"/>
    <lineage>
        <taxon>Eukaryota</taxon>
        <taxon>Viridiplantae</taxon>
        <taxon>Streptophyta</taxon>
        <taxon>Embryophyta</taxon>
        <taxon>Tracheophyta</taxon>
        <taxon>Spermatophyta</taxon>
        <taxon>Magnoliopsida</taxon>
        <taxon>eudicotyledons</taxon>
        <taxon>Gunneridae</taxon>
        <taxon>Pentapetalae</taxon>
        <taxon>rosids</taxon>
        <taxon>fabids</taxon>
        <taxon>Fabales</taxon>
        <taxon>Fabaceae</taxon>
        <taxon>Papilionoideae</taxon>
        <taxon>50 kb inversion clade</taxon>
        <taxon>dalbergioids sensu lato</taxon>
        <taxon>Dalbergieae</taxon>
        <taxon>Pterocarpus clade</taxon>
        <taxon>Arachis</taxon>
    </lineage>
</organism>
<dbReference type="EMBL" id="SDMP01000019">
    <property type="protein sequence ID" value="RYQ92334.1"/>
    <property type="molecule type" value="Genomic_DNA"/>
</dbReference>
<name>A0A444XS53_ARAHY</name>
<keyword evidence="5" id="KW-1185">Reference proteome</keyword>
<dbReference type="PANTHER" id="PTHR11655:SF17">
    <property type="entry name" value="RIBOSOMAL PROTEIN L6-RELATED"/>
    <property type="match status" value="1"/>
</dbReference>
<dbReference type="GO" id="GO:0006412">
    <property type="term" value="P:translation"/>
    <property type="evidence" value="ECO:0007669"/>
    <property type="project" value="InterPro"/>
</dbReference>
<dbReference type="SUPFAM" id="SSF56053">
    <property type="entry name" value="Ribosomal protein L6"/>
    <property type="match status" value="1"/>
</dbReference>
<reference evidence="4 5" key="1">
    <citation type="submission" date="2019-01" db="EMBL/GenBank/DDBJ databases">
        <title>Sequencing of cultivated peanut Arachis hypogaea provides insights into genome evolution and oil improvement.</title>
        <authorList>
            <person name="Chen X."/>
        </authorList>
    </citation>
    <scope>NUCLEOTIDE SEQUENCE [LARGE SCALE GENOMIC DNA]</scope>
    <source>
        <strain evidence="5">cv. Fuhuasheng</strain>
        <tissue evidence="4">Leaves</tissue>
    </source>
</reference>
<keyword evidence="2" id="KW-0689">Ribosomal protein</keyword>
<dbReference type="AlphaFoldDB" id="A0A444XS53"/>
<evidence type="ECO:0000313" key="4">
    <source>
        <dbReference type="EMBL" id="RYQ92334.1"/>
    </source>
</evidence>
<dbReference type="GO" id="GO:0019843">
    <property type="term" value="F:rRNA binding"/>
    <property type="evidence" value="ECO:0007669"/>
    <property type="project" value="InterPro"/>
</dbReference>
<dbReference type="PROSITE" id="PS00525">
    <property type="entry name" value="RIBOSOMAL_L6_1"/>
    <property type="match status" value="1"/>
</dbReference>
<evidence type="ECO:0008006" key="6">
    <source>
        <dbReference type="Google" id="ProtNLM"/>
    </source>
</evidence>
<proteinExistence type="inferred from homology"/>
<dbReference type="GO" id="GO:1990904">
    <property type="term" value="C:ribonucleoprotein complex"/>
    <property type="evidence" value="ECO:0007669"/>
    <property type="project" value="UniProtKB-KW"/>
</dbReference>
<comment type="caution">
    <text evidence="4">The sequence shown here is derived from an EMBL/GenBank/DDBJ whole genome shotgun (WGS) entry which is preliminary data.</text>
</comment>
<evidence type="ECO:0000256" key="2">
    <source>
        <dbReference type="ARBA" id="ARBA00022980"/>
    </source>
</evidence>
<sequence>MTVQRHFVGFEKQWCAKDGEKTQLCGGDPAAMMQCPSNRRTAILLGGLATTALGSFISSDREGGVCLVFGYKARAEDAGSQLFLKLGYSHELQLSVPPAVRGIDKGRVNHFAGTVRSIKPPDDYKGKGIMGQIVNNIKLV</sequence>
<evidence type="ECO:0000256" key="1">
    <source>
        <dbReference type="ARBA" id="ARBA00009356"/>
    </source>
</evidence>
<gene>
    <name evidence="4" type="ORF">Ahy_B09g098539</name>
</gene>